<proteinExistence type="predicted"/>
<keyword evidence="3" id="KW-1185">Reference proteome</keyword>
<dbReference type="Pfam" id="PF12697">
    <property type="entry name" value="Abhydrolase_6"/>
    <property type="match status" value="1"/>
</dbReference>
<sequence>MSTKQNPTIVYVPGAWHNHHAYDPTTALLDAAGYKTHGVDLVSPGSPPPFKTFADDVAAVRAALIAHVDAGEDVVLVVHSYSGVVGTEAVEGLAPKDRKEGKGAEVGLVYIAAFIVLEGQCLNDFASPGGDAPWWFKWEGEYLYCADPHQIFYNDLSASTAAALAAQLTHHPSATFDARTTHAGWRHIPTTYVLCEKDNAIPIQGQDALVQHARGAGAEIVEVRLDASHSPMISQPEAVAAAVRRAAGEADA</sequence>
<dbReference type="Proteomes" id="UP000308768">
    <property type="component" value="Unassembled WGS sequence"/>
</dbReference>
<evidence type="ECO:0000313" key="2">
    <source>
        <dbReference type="EMBL" id="TKA48786.1"/>
    </source>
</evidence>
<dbReference type="InterPro" id="IPR029058">
    <property type="entry name" value="AB_hydrolase_fold"/>
</dbReference>
<protein>
    <recommendedName>
        <fullName evidence="1">AB hydrolase-1 domain-containing protein</fullName>
    </recommendedName>
</protein>
<evidence type="ECO:0000259" key="1">
    <source>
        <dbReference type="Pfam" id="PF12697"/>
    </source>
</evidence>
<dbReference type="Gene3D" id="3.40.50.1820">
    <property type="entry name" value="alpha/beta hydrolase"/>
    <property type="match status" value="1"/>
</dbReference>
<gene>
    <name evidence="2" type="ORF">B0A49_13614</name>
</gene>
<reference evidence="2 3" key="1">
    <citation type="submission" date="2017-03" db="EMBL/GenBank/DDBJ databases">
        <title>Genomes of endolithic fungi from Antarctica.</title>
        <authorList>
            <person name="Coleine C."/>
            <person name="Masonjones S."/>
            <person name="Stajich J.E."/>
        </authorList>
    </citation>
    <scope>NUCLEOTIDE SEQUENCE [LARGE SCALE GENOMIC DNA]</scope>
    <source>
        <strain evidence="2 3">CCFEE 5187</strain>
    </source>
</reference>
<dbReference type="SUPFAM" id="SSF53474">
    <property type="entry name" value="alpha/beta-Hydrolases"/>
    <property type="match status" value="1"/>
</dbReference>
<dbReference type="PANTHER" id="PTHR37017:SF11">
    <property type="entry name" value="ESTERASE_LIPASE_THIOESTERASE DOMAIN-CONTAINING PROTEIN"/>
    <property type="match status" value="1"/>
</dbReference>
<dbReference type="EMBL" id="NAJN01002816">
    <property type="protein sequence ID" value="TKA48786.1"/>
    <property type="molecule type" value="Genomic_DNA"/>
</dbReference>
<dbReference type="OrthoDB" id="1263307at2759"/>
<dbReference type="AlphaFoldDB" id="A0A4U0VK46"/>
<dbReference type="InterPro" id="IPR052897">
    <property type="entry name" value="Sec-Metab_Biosynth_Hydrolase"/>
</dbReference>
<dbReference type="STRING" id="331657.A0A4U0VK46"/>
<feature type="domain" description="AB hydrolase-1" evidence="1">
    <location>
        <begin position="9"/>
        <end position="242"/>
    </location>
</feature>
<evidence type="ECO:0000313" key="3">
    <source>
        <dbReference type="Proteomes" id="UP000308768"/>
    </source>
</evidence>
<name>A0A4U0VK46_9PEZI</name>
<dbReference type="PANTHER" id="PTHR37017">
    <property type="entry name" value="AB HYDROLASE-1 DOMAIN-CONTAINING PROTEIN-RELATED"/>
    <property type="match status" value="1"/>
</dbReference>
<comment type="caution">
    <text evidence="2">The sequence shown here is derived from an EMBL/GenBank/DDBJ whole genome shotgun (WGS) entry which is preliminary data.</text>
</comment>
<organism evidence="2 3">
    <name type="scientific">Cryomyces minteri</name>
    <dbReference type="NCBI Taxonomy" id="331657"/>
    <lineage>
        <taxon>Eukaryota</taxon>
        <taxon>Fungi</taxon>
        <taxon>Dikarya</taxon>
        <taxon>Ascomycota</taxon>
        <taxon>Pezizomycotina</taxon>
        <taxon>Dothideomycetes</taxon>
        <taxon>Dothideomycetes incertae sedis</taxon>
        <taxon>Cryomyces</taxon>
    </lineage>
</organism>
<accession>A0A4U0VK46</accession>
<dbReference type="InterPro" id="IPR000073">
    <property type="entry name" value="AB_hydrolase_1"/>
</dbReference>